<reference evidence="1" key="1">
    <citation type="submission" date="2017-07" db="EMBL/GenBank/DDBJ databases">
        <title>Taro Niue Genome Assembly and Annotation.</title>
        <authorList>
            <person name="Atibalentja N."/>
            <person name="Keating K."/>
            <person name="Fields C.J."/>
        </authorList>
    </citation>
    <scope>NUCLEOTIDE SEQUENCE</scope>
    <source>
        <strain evidence="1">Niue_2</strain>
        <tissue evidence="1">Leaf</tissue>
    </source>
</reference>
<comment type="caution">
    <text evidence="1">The sequence shown here is derived from an EMBL/GenBank/DDBJ whole genome shotgun (WGS) entry which is preliminary data.</text>
</comment>
<accession>A0A843WMJ7</accession>
<sequence>MDVRGTVSSYFLNGFGIRNACGIVVFRSRQTVRARRTFHDRRPVQNRAVAVQGRYLQLCSSSSSSVA</sequence>
<evidence type="ECO:0000313" key="1">
    <source>
        <dbReference type="EMBL" id="MQM09017.1"/>
    </source>
</evidence>
<keyword evidence="2" id="KW-1185">Reference proteome</keyword>
<dbReference type="EMBL" id="NMUH01004269">
    <property type="protein sequence ID" value="MQM09017.1"/>
    <property type="molecule type" value="Genomic_DNA"/>
</dbReference>
<dbReference type="AlphaFoldDB" id="A0A843WMJ7"/>
<dbReference type="Proteomes" id="UP000652761">
    <property type="component" value="Unassembled WGS sequence"/>
</dbReference>
<protein>
    <submittedName>
        <fullName evidence="1">Uncharacterized protein</fullName>
    </submittedName>
</protein>
<proteinExistence type="predicted"/>
<name>A0A843WMJ7_COLES</name>
<organism evidence="1 2">
    <name type="scientific">Colocasia esculenta</name>
    <name type="common">Wild taro</name>
    <name type="synonym">Arum esculentum</name>
    <dbReference type="NCBI Taxonomy" id="4460"/>
    <lineage>
        <taxon>Eukaryota</taxon>
        <taxon>Viridiplantae</taxon>
        <taxon>Streptophyta</taxon>
        <taxon>Embryophyta</taxon>
        <taxon>Tracheophyta</taxon>
        <taxon>Spermatophyta</taxon>
        <taxon>Magnoliopsida</taxon>
        <taxon>Liliopsida</taxon>
        <taxon>Araceae</taxon>
        <taxon>Aroideae</taxon>
        <taxon>Colocasieae</taxon>
        <taxon>Colocasia</taxon>
    </lineage>
</organism>
<evidence type="ECO:0000313" key="2">
    <source>
        <dbReference type="Proteomes" id="UP000652761"/>
    </source>
</evidence>
<gene>
    <name evidence="1" type="ORF">Taro_041876</name>
</gene>